<dbReference type="AlphaFoldDB" id="A0AAV5TF66"/>
<accession>A0AAV5TF66</accession>
<name>A0AAV5TF66_9BILA</name>
<reference evidence="1" key="1">
    <citation type="submission" date="2023-10" db="EMBL/GenBank/DDBJ databases">
        <title>Genome assembly of Pristionchus species.</title>
        <authorList>
            <person name="Yoshida K."/>
            <person name="Sommer R.J."/>
        </authorList>
    </citation>
    <scope>NUCLEOTIDE SEQUENCE</scope>
    <source>
        <strain evidence="1">RS0144</strain>
    </source>
</reference>
<organism evidence="1 2">
    <name type="scientific">Pristionchus entomophagus</name>
    <dbReference type="NCBI Taxonomy" id="358040"/>
    <lineage>
        <taxon>Eukaryota</taxon>
        <taxon>Metazoa</taxon>
        <taxon>Ecdysozoa</taxon>
        <taxon>Nematoda</taxon>
        <taxon>Chromadorea</taxon>
        <taxon>Rhabditida</taxon>
        <taxon>Rhabditina</taxon>
        <taxon>Diplogasteromorpha</taxon>
        <taxon>Diplogasteroidea</taxon>
        <taxon>Neodiplogasteridae</taxon>
        <taxon>Pristionchus</taxon>
    </lineage>
</organism>
<gene>
    <name evidence="1" type="ORF">PENTCL1PPCAC_15303</name>
</gene>
<feature type="non-terminal residue" evidence="1">
    <location>
        <position position="133"/>
    </location>
</feature>
<feature type="non-terminal residue" evidence="1">
    <location>
        <position position="1"/>
    </location>
</feature>
<sequence>LNANYTYLNTRRLSNSGFITSPGYNGCDIVPVDQVYRAKFYHDSDQIELHGEPDFYDVDFSPKINLDDDHKLEVTDLTNHQLIQLSGMPMQYPFAFGKTQLVTVYYHKIVAPQSFLLLFTSELKETTVPPTTS</sequence>
<protein>
    <submittedName>
        <fullName evidence="1">Uncharacterized protein</fullName>
    </submittedName>
</protein>
<dbReference type="EMBL" id="BTSX01000004">
    <property type="protein sequence ID" value="GMS93128.1"/>
    <property type="molecule type" value="Genomic_DNA"/>
</dbReference>
<keyword evidence="2" id="KW-1185">Reference proteome</keyword>
<evidence type="ECO:0000313" key="2">
    <source>
        <dbReference type="Proteomes" id="UP001432027"/>
    </source>
</evidence>
<evidence type="ECO:0000313" key="1">
    <source>
        <dbReference type="EMBL" id="GMS93128.1"/>
    </source>
</evidence>
<comment type="caution">
    <text evidence="1">The sequence shown here is derived from an EMBL/GenBank/DDBJ whole genome shotgun (WGS) entry which is preliminary data.</text>
</comment>
<proteinExistence type="predicted"/>
<dbReference type="Proteomes" id="UP001432027">
    <property type="component" value="Unassembled WGS sequence"/>
</dbReference>